<accession>A0ACC3DCY8</accession>
<name>A0ACC3DCY8_9PEZI</name>
<organism evidence="1 2">
    <name type="scientific">Coniosporium uncinatum</name>
    <dbReference type="NCBI Taxonomy" id="93489"/>
    <lineage>
        <taxon>Eukaryota</taxon>
        <taxon>Fungi</taxon>
        <taxon>Dikarya</taxon>
        <taxon>Ascomycota</taxon>
        <taxon>Pezizomycotina</taxon>
        <taxon>Dothideomycetes</taxon>
        <taxon>Dothideomycetes incertae sedis</taxon>
        <taxon>Coniosporium</taxon>
    </lineage>
</organism>
<keyword evidence="2" id="KW-1185">Reference proteome</keyword>
<evidence type="ECO:0000313" key="2">
    <source>
        <dbReference type="Proteomes" id="UP001186974"/>
    </source>
</evidence>
<comment type="caution">
    <text evidence="1">The sequence shown here is derived from an EMBL/GenBank/DDBJ whole genome shotgun (WGS) entry which is preliminary data.</text>
</comment>
<evidence type="ECO:0000313" key="1">
    <source>
        <dbReference type="EMBL" id="KAK3065298.1"/>
    </source>
</evidence>
<sequence length="162" mass="17985">MDDNRKQRREKSAPRPSTGGPDLKTPDLGLVVTDATAALDIPSAMGHETGHPNIGRFFSREAIAEFCRQRLRAGKPSSMTPGVEPEAIISPMLKFVELESKSARRESSVLGWGTGDIDFKALHKMLPRMTVEEAKRVDEILDRISIEDIMAWDPLKPETSPF</sequence>
<protein>
    <submittedName>
        <fullName evidence="1">Uncharacterized protein</fullName>
    </submittedName>
</protein>
<proteinExistence type="predicted"/>
<dbReference type="EMBL" id="JAWDJW010006340">
    <property type="protein sequence ID" value="KAK3065298.1"/>
    <property type="molecule type" value="Genomic_DNA"/>
</dbReference>
<gene>
    <name evidence="1" type="ORF">LTS18_002701</name>
</gene>
<dbReference type="Proteomes" id="UP001186974">
    <property type="component" value="Unassembled WGS sequence"/>
</dbReference>
<reference evidence="1" key="1">
    <citation type="submission" date="2024-09" db="EMBL/GenBank/DDBJ databases">
        <title>Black Yeasts Isolated from many extreme environments.</title>
        <authorList>
            <person name="Coleine C."/>
            <person name="Stajich J.E."/>
            <person name="Selbmann L."/>
        </authorList>
    </citation>
    <scope>NUCLEOTIDE SEQUENCE</scope>
    <source>
        <strain evidence="1">CCFEE 5737</strain>
    </source>
</reference>